<feature type="domain" description="RNA polymerase sigma-70 region 2" evidence="5">
    <location>
        <begin position="18"/>
        <end position="85"/>
    </location>
</feature>
<dbReference type="EMBL" id="JAQLWO010000009">
    <property type="protein sequence ID" value="MDB7906203.1"/>
    <property type="molecule type" value="Genomic_DNA"/>
</dbReference>
<evidence type="ECO:0000259" key="6">
    <source>
        <dbReference type="Pfam" id="PF08281"/>
    </source>
</evidence>
<dbReference type="InterPro" id="IPR007627">
    <property type="entry name" value="RNA_pol_sigma70_r2"/>
</dbReference>
<dbReference type="CDD" id="cd06171">
    <property type="entry name" value="Sigma70_r4"/>
    <property type="match status" value="1"/>
</dbReference>
<dbReference type="Gene3D" id="1.10.1740.10">
    <property type="match status" value="1"/>
</dbReference>
<dbReference type="SUPFAM" id="SSF88659">
    <property type="entry name" value="Sigma3 and sigma4 domains of RNA polymerase sigma factors"/>
    <property type="match status" value="1"/>
</dbReference>
<protein>
    <submittedName>
        <fullName evidence="7">RNA polymerase sigma factor</fullName>
    </submittedName>
</protein>
<organism evidence="7 9">
    <name type="scientific">Flavonifractor plautii</name>
    <name type="common">Fusobacterium plautii</name>
    <dbReference type="NCBI Taxonomy" id="292800"/>
    <lineage>
        <taxon>Bacteria</taxon>
        <taxon>Bacillati</taxon>
        <taxon>Bacillota</taxon>
        <taxon>Clostridia</taxon>
        <taxon>Eubacteriales</taxon>
        <taxon>Oscillospiraceae</taxon>
        <taxon>Flavonifractor</taxon>
    </lineage>
</organism>
<dbReference type="InterPro" id="IPR013249">
    <property type="entry name" value="RNA_pol_sigma70_r4_t2"/>
</dbReference>
<dbReference type="Proteomes" id="UP001211006">
    <property type="component" value="Unassembled WGS sequence"/>
</dbReference>
<evidence type="ECO:0000313" key="9">
    <source>
        <dbReference type="Proteomes" id="UP001211006"/>
    </source>
</evidence>
<reference evidence="7" key="1">
    <citation type="submission" date="2023-01" db="EMBL/GenBank/DDBJ databases">
        <title>Human gut microbiome strain richness.</title>
        <authorList>
            <person name="Chen-Liaw A."/>
        </authorList>
    </citation>
    <scope>NUCLEOTIDE SEQUENCE</scope>
    <source>
        <strain evidence="8">1001287st1_F4_1001285I_161205</strain>
        <strain evidence="7">2225st1_A6_2225SCRN_200828</strain>
    </source>
</reference>
<dbReference type="PANTHER" id="PTHR43133">
    <property type="entry name" value="RNA POLYMERASE ECF-TYPE SIGMA FACTO"/>
    <property type="match status" value="1"/>
</dbReference>
<evidence type="ECO:0000313" key="7">
    <source>
        <dbReference type="EMBL" id="MDB7906203.1"/>
    </source>
</evidence>
<dbReference type="PANTHER" id="PTHR43133:SF51">
    <property type="entry name" value="RNA POLYMERASE SIGMA FACTOR"/>
    <property type="match status" value="1"/>
</dbReference>
<dbReference type="Proteomes" id="UP001211173">
    <property type="component" value="Unassembled WGS sequence"/>
</dbReference>
<feature type="domain" description="RNA polymerase sigma factor 70 region 4 type 2" evidence="6">
    <location>
        <begin position="109"/>
        <end position="156"/>
    </location>
</feature>
<accession>A0AAW6BYU3</accession>
<comment type="caution">
    <text evidence="7">The sequence shown here is derived from an EMBL/GenBank/DDBJ whole genome shotgun (WGS) entry which is preliminary data.</text>
</comment>
<dbReference type="Pfam" id="PF04542">
    <property type="entry name" value="Sigma70_r2"/>
    <property type="match status" value="1"/>
</dbReference>
<dbReference type="AlphaFoldDB" id="A0AAW6BYU3"/>
<keyword evidence="2" id="KW-0805">Transcription regulation</keyword>
<gene>
    <name evidence="7" type="ORF">PND83_09480</name>
    <name evidence="8" type="ORF">PNE06_05390</name>
</gene>
<evidence type="ECO:0000256" key="1">
    <source>
        <dbReference type="ARBA" id="ARBA00010641"/>
    </source>
</evidence>
<evidence type="ECO:0000313" key="8">
    <source>
        <dbReference type="EMBL" id="MDB7932501.1"/>
    </source>
</evidence>
<dbReference type="InterPro" id="IPR014284">
    <property type="entry name" value="RNA_pol_sigma-70_dom"/>
</dbReference>
<dbReference type="EMBL" id="JAQLWV010000006">
    <property type="protein sequence ID" value="MDB7932501.1"/>
    <property type="molecule type" value="Genomic_DNA"/>
</dbReference>
<dbReference type="InterPro" id="IPR013325">
    <property type="entry name" value="RNA_pol_sigma_r2"/>
</dbReference>
<evidence type="ECO:0000259" key="5">
    <source>
        <dbReference type="Pfam" id="PF04542"/>
    </source>
</evidence>
<dbReference type="NCBIfam" id="TIGR02937">
    <property type="entry name" value="sigma70-ECF"/>
    <property type="match status" value="1"/>
</dbReference>
<evidence type="ECO:0000256" key="2">
    <source>
        <dbReference type="ARBA" id="ARBA00023015"/>
    </source>
</evidence>
<dbReference type="InterPro" id="IPR039425">
    <property type="entry name" value="RNA_pol_sigma-70-like"/>
</dbReference>
<dbReference type="GO" id="GO:0016987">
    <property type="term" value="F:sigma factor activity"/>
    <property type="evidence" value="ECO:0007669"/>
    <property type="project" value="UniProtKB-KW"/>
</dbReference>
<keyword evidence="4" id="KW-0804">Transcription</keyword>
<dbReference type="Gene3D" id="1.10.10.10">
    <property type="entry name" value="Winged helix-like DNA-binding domain superfamily/Winged helix DNA-binding domain"/>
    <property type="match status" value="1"/>
</dbReference>
<name>A0AAW6BYU3_FLAPL</name>
<dbReference type="RefSeq" id="WP_021632529.1">
    <property type="nucleotide sequence ID" value="NZ_BAABXT010000001.1"/>
</dbReference>
<keyword evidence="3" id="KW-0731">Sigma factor</keyword>
<dbReference type="InterPro" id="IPR036388">
    <property type="entry name" value="WH-like_DNA-bd_sf"/>
</dbReference>
<dbReference type="InterPro" id="IPR013324">
    <property type="entry name" value="RNA_pol_sigma_r3/r4-like"/>
</dbReference>
<proteinExistence type="inferred from homology"/>
<dbReference type="SUPFAM" id="SSF88946">
    <property type="entry name" value="Sigma2 domain of RNA polymerase sigma factors"/>
    <property type="match status" value="1"/>
</dbReference>
<comment type="similarity">
    <text evidence="1">Belongs to the sigma-70 factor family. ECF subfamily.</text>
</comment>
<dbReference type="GO" id="GO:0006352">
    <property type="term" value="P:DNA-templated transcription initiation"/>
    <property type="evidence" value="ECO:0007669"/>
    <property type="project" value="InterPro"/>
</dbReference>
<evidence type="ECO:0000256" key="4">
    <source>
        <dbReference type="ARBA" id="ARBA00023163"/>
    </source>
</evidence>
<evidence type="ECO:0000256" key="3">
    <source>
        <dbReference type="ARBA" id="ARBA00023082"/>
    </source>
</evidence>
<dbReference type="GO" id="GO:0003677">
    <property type="term" value="F:DNA binding"/>
    <property type="evidence" value="ECO:0007669"/>
    <property type="project" value="InterPro"/>
</dbReference>
<dbReference type="Pfam" id="PF08281">
    <property type="entry name" value="Sigma70_r4_2"/>
    <property type="match status" value="1"/>
</dbReference>
<sequence>MEKPFISECGETMDLAGLLEEHGDHLLRLCTLYLGDRSQAEDAVQDTFLRALRAWPGFRGDCAVETWLVRIAINVCKRQLRSPWRLLRAPQESLDSLRMEGPEPPDDTLVRAIQALPPKYREVIILYYYQEWKAWEIAQRLHVPVSTVTVRLSRARGLLKERLKGWYYEQE</sequence>